<accession>A0A507QT60</accession>
<gene>
    <name evidence="2" type="ORF">MPDQ_000779</name>
</gene>
<keyword evidence="3" id="KW-1185">Reference proteome</keyword>
<evidence type="ECO:0000313" key="3">
    <source>
        <dbReference type="Proteomes" id="UP000319663"/>
    </source>
</evidence>
<sequence>MSGWSNYSYVGPAALQSCSAITKVHSENQDLPIIDRLLEPQTIVHFLEFCMHGLLPNGKKTSLEHLTEEEAQLANTSPETDDDNRGISERVADRIGSFTDSDRLCLVGKNIQSIKTRLWEGLIPLSDQRWKEKGLHLPQNFDIACQQLSAVIATFEYLNQPTVAKHLRDTFNLIWEHWDEMDKMLNMRRTRDQLPLVSVTKLWTEYMAAHFQVMTERAHRWVIVHVDELRTPLMRDLATHRPIDLDVVDPLQWKLMDRLHVLAEIAAGADYKIMIPMNGYRGHTPPPVPSNIIPGLRSPDLKERGMAYGLRLKAPSRQTQYWSIMESMTHRVERHVAEPESLHQTVLDQINSQSLVRQEVCGDPIEPLPKEPWILRDAWPIEKFGREIQSYGLTIYRLSYQQSEAEWAAFREKLEAHIADWGQGQTGSESLKPYLKLHWRDGKALGIPEGDIEAANKHYVEHYEPEEFPYYLQDQVNERVFLVVDQPSIDSYTTSSYTAATDLVLPGDFAGFVLAVEPGYDPEIGPHRPDECPGYQGHMRILGSLVWGDLFAMLSSQAAVTIQDLWPLALDHQNQVYVGPTVPVQIHNWRMQNRIRNTLVHEIFGLANSKVNGTPWPTQQPPNLNPSAATSTTEALTGSTPSPFATQLDPLSSELRTIQLRGFARWLHQRGQHREAIAPEEMLRTPNGQEPDMERIIRRLRRFDAGEDWAADPDRVDLGDDSCSMQ</sequence>
<dbReference type="AlphaFoldDB" id="A0A507QT60"/>
<evidence type="ECO:0000256" key="1">
    <source>
        <dbReference type="SAM" id="MobiDB-lite"/>
    </source>
</evidence>
<dbReference type="EMBL" id="VIFY01000117">
    <property type="protein sequence ID" value="TQB70224.1"/>
    <property type="molecule type" value="Genomic_DNA"/>
</dbReference>
<dbReference type="STRING" id="5098.A0A507QT60"/>
<organism evidence="2 3">
    <name type="scientific">Monascus purpureus</name>
    <name type="common">Red mold</name>
    <name type="synonym">Monascus anka</name>
    <dbReference type="NCBI Taxonomy" id="5098"/>
    <lineage>
        <taxon>Eukaryota</taxon>
        <taxon>Fungi</taxon>
        <taxon>Dikarya</taxon>
        <taxon>Ascomycota</taxon>
        <taxon>Pezizomycotina</taxon>
        <taxon>Eurotiomycetes</taxon>
        <taxon>Eurotiomycetidae</taxon>
        <taxon>Eurotiales</taxon>
        <taxon>Aspergillaceae</taxon>
        <taxon>Monascus</taxon>
    </lineage>
</organism>
<feature type="region of interest" description="Disordered" evidence="1">
    <location>
        <begin position="612"/>
        <end position="644"/>
    </location>
</feature>
<protein>
    <submittedName>
        <fullName evidence="2">Uncharacterized protein</fullName>
    </submittedName>
</protein>
<dbReference type="Proteomes" id="UP000319663">
    <property type="component" value="Unassembled WGS sequence"/>
</dbReference>
<reference evidence="2 3" key="1">
    <citation type="submission" date="2019-06" db="EMBL/GenBank/DDBJ databases">
        <title>Wine fermentation using esterase from Monascus purpureus.</title>
        <authorList>
            <person name="Geng C."/>
            <person name="Zhang Y."/>
        </authorList>
    </citation>
    <scope>NUCLEOTIDE SEQUENCE [LARGE SCALE GENOMIC DNA]</scope>
    <source>
        <strain evidence="2">HQ1</strain>
    </source>
</reference>
<evidence type="ECO:0000313" key="2">
    <source>
        <dbReference type="EMBL" id="TQB70224.1"/>
    </source>
</evidence>
<comment type="caution">
    <text evidence="2">The sequence shown here is derived from an EMBL/GenBank/DDBJ whole genome shotgun (WGS) entry which is preliminary data.</text>
</comment>
<proteinExistence type="predicted"/>
<feature type="compositionally biased region" description="Polar residues" evidence="1">
    <location>
        <begin position="625"/>
        <end position="644"/>
    </location>
</feature>
<name>A0A507QT60_MONPU</name>